<dbReference type="SUPFAM" id="SSF50923">
    <property type="entry name" value="Hemopexin-like domain"/>
    <property type="match status" value="1"/>
</dbReference>
<gene>
    <name evidence="20" type="ORF">HOLleu_37284</name>
</gene>
<keyword evidence="8 14" id="KW-0106">Calcium</keyword>
<evidence type="ECO:0000256" key="4">
    <source>
        <dbReference type="ARBA" id="ARBA00022729"/>
    </source>
</evidence>
<dbReference type="OrthoDB" id="406838at2759"/>
<feature type="binding site" evidence="14">
    <location>
        <position position="187"/>
    </location>
    <ligand>
        <name>Zn(2+)</name>
        <dbReference type="ChEBI" id="CHEBI:29105"/>
        <label>1</label>
    </ligand>
</feature>
<keyword evidence="2" id="KW-0645">Protease</keyword>
<protein>
    <submittedName>
        <fullName evidence="20">Matrix metalloproteinase-17</fullName>
    </submittedName>
</protein>
<feature type="binding site" evidence="14">
    <location>
        <position position="217"/>
    </location>
    <ligand>
        <name>Ca(2+)</name>
        <dbReference type="ChEBI" id="CHEBI:29108"/>
        <label>1</label>
    </ligand>
</feature>
<evidence type="ECO:0000256" key="13">
    <source>
        <dbReference type="PIRSR" id="PIRSR001191-2"/>
    </source>
</evidence>
<dbReference type="InterPro" id="IPR021190">
    <property type="entry name" value="Pept_M10A"/>
</dbReference>
<evidence type="ECO:0000256" key="2">
    <source>
        <dbReference type="ARBA" id="ARBA00022670"/>
    </source>
</evidence>
<sequence length="563" mass="63539">MSGSRAVLWFIVILIGEIQVYCQDEAGPDDPGASKTVDDEISALNYFTEYGYFEQTGEVEEIIDEEKLKELMTKFQAKFGLNVTGILDDETKKLMSTPRCGNPDFYPEGETRKKRFTRIGRRWPSSEVTWFITGYTLDRDLPNAQVHEQIRTAFQRWADVSALTLSQAPTPNNADILLSFQRRNHFDGSPFDGPGGTLAHAFPPPDRGLGGDVHFDDEETYRTGRPTGIILHQVATHEIGHSLGLGHSDDRNAVMAPFYRQGVSPAAFSLQSDDIAGIQAIYGRNVNVNPPVVPPMPTYTPPTTTTTTSAPTTTPTRTESTLYCNGQFDAATDGFDSDSVFLFQGRQVFKYNARYRIVPGYPKPISEEFPGVVGFIDAALTYVVKPNYRIIYLFKGDNYWRFDNGARINGYPRSITQYWGGVPANLDAAFVWTGNGLWYFVKGDQYYRYNILRRSIDAGYPRLLSVWRRVLSPIDAVTTFRGRTFFFQGQYYQVFYDRNFQASRPLQTAPAWLGCITQGLELYTTDLPTTLSMEEFTESSGPSIRIQFAVVILPLVIYLFHLH</sequence>
<dbReference type="SUPFAM" id="SSF55486">
    <property type="entry name" value="Metalloproteases ('zincins'), catalytic domain"/>
    <property type="match status" value="1"/>
</dbReference>
<dbReference type="PROSITE" id="PS51642">
    <property type="entry name" value="HEMOPEXIN_2"/>
    <property type="match status" value="3"/>
</dbReference>
<feature type="repeat" description="Hemopexin" evidence="16">
    <location>
        <begin position="373"/>
        <end position="422"/>
    </location>
</feature>
<evidence type="ECO:0000313" key="20">
    <source>
        <dbReference type="EMBL" id="KAJ8022398.1"/>
    </source>
</evidence>
<keyword evidence="10" id="KW-0865">Zymogen</keyword>
<feature type="binding site" evidence="14">
    <location>
        <position position="329"/>
    </location>
    <ligand>
        <name>Ca(2+)</name>
        <dbReference type="ChEBI" id="CHEBI:29108"/>
        <label>4</label>
    </ligand>
</feature>
<dbReference type="InterPro" id="IPR024079">
    <property type="entry name" value="MetalloPept_cat_dom_sf"/>
</dbReference>
<evidence type="ECO:0000256" key="7">
    <source>
        <dbReference type="ARBA" id="ARBA00022833"/>
    </source>
</evidence>
<evidence type="ECO:0000256" key="5">
    <source>
        <dbReference type="ARBA" id="ARBA00022737"/>
    </source>
</evidence>
<comment type="similarity">
    <text evidence="1">Belongs to the peptidase M10A family.</text>
</comment>
<feature type="repeat" description="Hemopexin" evidence="16">
    <location>
        <begin position="423"/>
        <end position="471"/>
    </location>
</feature>
<dbReference type="InterPro" id="IPR000585">
    <property type="entry name" value="Hemopexin-like_dom"/>
</dbReference>
<feature type="binding site" evidence="14">
    <location>
        <position position="185"/>
    </location>
    <ligand>
        <name>Zn(2+)</name>
        <dbReference type="ChEBI" id="CHEBI:29105"/>
        <label>1</label>
    </ligand>
</feature>
<dbReference type="GO" id="GO:0030574">
    <property type="term" value="P:collagen catabolic process"/>
    <property type="evidence" value="ECO:0007669"/>
    <property type="project" value="TreeGrafter"/>
</dbReference>
<feature type="binding site" evidence="14">
    <location>
        <position position="219"/>
    </location>
    <ligand>
        <name>Ca(2+)</name>
        <dbReference type="ChEBI" id="CHEBI:29108"/>
        <label>3</label>
    </ligand>
</feature>
<evidence type="ECO:0000313" key="21">
    <source>
        <dbReference type="Proteomes" id="UP001152320"/>
    </source>
</evidence>
<evidence type="ECO:0000256" key="18">
    <source>
        <dbReference type="SAM" id="SignalP"/>
    </source>
</evidence>
<dbReference type="PROSITE" id="PS00024">
    <property type="entry name" value="HEMOPEXIN"/>
    <property type="match status" value="1"/>
</dbReference>
<evidence type="ECO:0000256" key="15">
    <source>
        <dbReference type="PIRSR" id="PIRSR621190-4"/>
    </source>
</evidence>
<feature type="binding site" evidence="14">
    <location>
        <position position="193"/>
    </location>
    <ligand>
        <name>Ca(2+)</name>
        <dbReference type="ChEBI" id="CHEBI:29108"/>
        <label>3</label>
    </ligand>
</feature>
<dbReference type="Pfam" id="PF01471">
    <property type="entry name" value="PG_binding_1"/>
    <property type="match status" value="1"/>
</dbReference>
<dbReference type="EMBL" id="JAIZAY010000020">
    <property type="protein sequence ID" value="KAJ8022398.1"/>
    <property type="molecule type" value="Genomic_DNA"/>
</dbReference>
<accession>A0A9Q1BEE5</accession>
<dbReference type="InterPro" id="IPR018487">
    <property type="entry name" value="Hemopexin-like_repeat"/>
</dbReference>
<dbReference type="InterPro" id="IPR006026">
    <property type="entry name" value="Peptidase_Metallo"/>
</dbReference>
<feature type="binding site" evidence="14">
    <location>
        <position position="475"/>
    </location>
    <ligand>
        <name>Ca(2+)</name>
        <dbReference type="ChEBI" id="CHEBI:29108"/>
        <label>4</label>
    </ligand>
</feature>
<comment type="cofactor">
    <cofactor evidence="14">
        <name>Zn(2+)</name>
        <dbReference type="ChEBI" id="CHEBI:29105"/>
    </cofactor>
    <text evidence="14">Binds 2 Zn(2+) ions per subunit.</text>
</comment>
<evidence type="ECO:0000256" key="6">
    <source>
        <dbReference type="ARBA" id="ARBA00022801"/>
    </source>
</evidence>
<feature type="binding site" evidence="14">
    <location>
        <position position="379"/>
    </location>
    <ligand>
        <name>Ca(2+)</name>
        <dbReference type="ChEBI" id="CHEBI:29108"/>
        <label>5</label>
    </ligand>
</feature>
<feature type="binding site" evidence="14">
    <location>
        <position position="216"/>
    </location>
    <ligand>
        <name>Ca(2+)</name>
        <dbReference type="ChEBI" id="CHEBI:29108"/>
        <label>3</label>
    </ligand>
</feature>
<dbReference type="InterPro" id="IPR033739">
    <property type="entry name" value="M10A_MMP"/>
</dbReference>
<dbReference type="GO" id="GO:0005615">
    <property type="term" value="C:extracellular space"/>
    <property type="evidence" value="ECO:0007669"/>
    <property type="project" value="TreeGrafter"/>
</dbReference>
<evidence type="ECO:0000259" key="19">
    <source>
        <dbReference type="SMART" id="SM00235"/>
    </source>
</evidence>
<organism evidence="20 21">
    <name type="scientific">Holothuria leucospilota</name>
    <name type="common">Black long sea cucumber</name>
    <name type="synonym">Mertensiothuria leucospilota</name>
    <dbReference type="NCBI Taxonomy" id="206669"/>
    <lineage>
        <taxon>Eukaryota</taxon>
        <taxon>Metazoa</taxon>
        <taxon>Echinodermata</taxon>
        <taxon>Eleutherozoa</taxon>
        <taxon>Echinozoa</taxon>
        <taxon>Holothuroidea</taxon>
        <taxon>Aspidochirotacea</taxon>
        <taxon>Aspidochirotida</taxon>
        <taxon>Holothuriidae</taxon>
        <taxon>Holothuria</taxon>
    </lineage>
</organism>
<keyword evidence="6" id="KW-0378">Hydrolase</keyword>
<keyword evidence="9" id="KW-0482">Metalloprotease</keyword>
<name>A0A9Q1BEE5_HOLLE</name>
<feature type="binding site" evidence="13">
    <location>
        <position position="247"/>
    </location>
    <ligand>
        <name>Zn(2+)</name>
        <dbReference type="ChEBI" id="CHEBI:29105"/>
        <label>2</label>
        <note>catalytic</note>
    </ligand>
</feature>
<dbReference type="GO" id="GO:0031012">
    <property type="term" value="C:extracellular matrix"/>
    <property type="evidence" value="ECO:0007669"/>
    <property type="project" value="InterPro"/>
</dbReference>
<keyword evidence="7 13" id="KW-0862">Zinc</keyword>
<feature type="binding site" evidence="13">
    <location>
        <position position="241"/>
    </location>
    <ligand>
        <name>Zn(2+)</name>
        <dbReference type="ChEBI" id="CHEBI:29105"/>
        <label>2</label>
        <note>catalytic</note>
    </ligand>
</feature>
<evidence type="ECO:0000256" key="8">
    <source>
        <dbReference type="ARBA" id="ARBA00022837"/>
    </source>
</evidence>
<dbReference type="SMART" id="SM00235">
    <property type="entry name" value="ZnMc"/>
    <property type="match status" value="1"/>
</dbReference>
<dbReference type="SUPFAM" id="SSF47090">
    <property type="entry name" value="PGBD-like"/>
    <property type="match status" value="1"/>
</dbReference>
<evidence type="ECO:0000256" key="12">
    <source>
        <dbReference type="PIRSR" id="PIRSR001191-1"/>
    </source>
</evidence>
<evidence type="ECO:0000256" key="17">
    <source>
        <dbReference type="SAM" id="MobiDB-lite"/>
    </source>
</evidence>
<comment type="cofactor">
    <cofactor evidence="14">
        <name>Ca(2+)</name>
        <dbReference type="ChEBI" id="CHEBI:29108"/>
    </cofactor>
    <text evidence="14">Can bind about 5 Ca(2+) ions per subunit.</text>
</comment>
<keyword evidence="5" id="KW-0677">Repeat</keyword>
<dbReference type="InterPro" id="IPR018486">
    <property type="entry name" value="Hemopexin_CS"/>
</dbReference>
<feature type="signal peptide" evidence="18">
    <location>
        <begin position="1"/>
        <end position="22"/>
    </location>
</feature>
<feature type="binding site" evidence="14">
    <location>
        <position position="219"/>
    </location>
    <ligand>
        <name>Ca(2+)</name>
        <dbReference type="ChEBI" id="CHEBI:29108"/>
        <label>1</label>
    </ligand>
</feature>
<dbReference type="InterPro" id="IPR002477">
    <property type="entry name" value="Peptidoglycan-bd-like"/>
</dbReference>
<dbReference type="CDD" id="cd04278">
    <property type="entry name" value="ZnMc_MMP"/>
    <property type="match status" value="1"/>
</dbReference>
<dbReference type="InterPro" id="IPR036365">
    <property type="entry name" value="PGBD-like_sf"/>
</dbReference>
<feature type="binding site" description="in inhibited form" evidence="14">
    <location>
        <position position="100"/>
    </location>
    <ligand>
        <name>Zn(2+)</name>
        <dbReference type="ChEBI" id="CHEBI:29105"/>
        <label>2</label>
        <note>catalytic</note>
    </ligand>
</feature>
<feature type="binding site" evidence="14">
    <location>
        <position position="175"/>
    </location>
    <ligand>
        <name>Ca(2+)</name>
        <dbReference type="ChEBI" id="CHEBI:29108"/>
        <label>2</label>
    </ligand>
</feature>
<comment type="caution">
    <text evidence="20">The sequence shown here is derived from an EMBL/GenBank/DDBJ whole genome shotgun (WGS) entry which is preliminary data.</text>
</comment>
<evidence type="ECO:0000256" key="1">
    <source>
        <dbReference type="ARBA" id="ARBA00010370"/>
    </source>
</evidence>
<evidence type="ECO:0000256" key="11">
    <source>
        <dbReference type="ARBA" id="ARBA00023157"/>
    </source>
</evidence>
<dbReference type="Proteomes" id="UP001152320">
    <property type="component" value="Chromosome 20"/>
</dbReference>
<evidence type="ECO:0000256" key="3">
    <source>
        <dbReference type="ARBA" id="ARBA00022723"/>
    </source>
</evidence>
<dbReference type="GO" id="GO:0004222">
    <property type="term" value="F:metalloendopeptidase activity"/>
    <property type="evidence" value="ECO:0007669"/>
    <property type="project" value="InterPro"/>
</dbReference>
<evidence type="ECO:0000256" key="14">
    <source>
        <dbReference type="PIRSR" id="PIRSR621190-2"/>
    </source>
</evidence>
<feature type="binding site" evidence="14">
    <location>
        <position position="212"/>
    </location>
    <ligand>
        <name>Ca(2+)</name>
        <dbReference type="ChEBI" id="CHEBI:29108"/>
        <label>2</label>
    </ligand>
</feature>
<feature type="binding site" evidence="14">
    <location>
        <position position="429"/>
    </location>
    <ligand>
        <name>Ca(2+)</name>
        <dbReference type="ChEBI" id="CHEBI:29108"/>
        <label>5</label>
    </ligand>
</feature>
<keyword evidence="11" id="KW-1015">Disulfide bond</keyword>
<feature type="binding site" evidence="14">
    <location>
        <position position="377"/>
    </location>
    <ligand>
        <name>Ca(2+)</name>
        <dbReference type="ChEBI" id="CHEBI:29108"/>
        <label>4</label>
    </ligand>
</feature>
<feature type="binding site" evidence="14">
    <location>
        <position position="140"/>
    </location>
    <ligand>
        <name>Ca(2+)</name>
        <dbReference type="ChEBI" id="CHEBI:29108"/>
        <label>1</label>
    </ligand>
</feature>
<feature type="compositionally biased region" description="Low complexity" evidence="17">
    <location>
        <begin position="301"/>
        <end position="318"/>
    </location>
</feature>
<feature type="region of interest" description="Disordered" evidence="17">
    <location>
        <begin position="299"/>
        <end position="318"/>
    </location>
</feature>
<feature type="binding site" evidence="14">
    <location>
        <position position="210"/>
    </location>
    <ligand>
        <name>Ca(2+)</name>
        <dbReference type="ChEBI" id="CHEBI:29108"/>
        <label>2</label>
    </ligand>
</feature>
<proteinExistence type="inferred from homology"/>
<dbReference type="CDD" id="cd00094">
    <property type="entry name" value="HX"/>
    <property type="match status" value="1"/>
</dbReference>
<keyword evidence="3 13" id="KW-0479">Metal-binding</keyword>
<dbReference type="Pfam" id="PF00413">
    <property type="entry name" value="Peptidase_M10"/>
    <property type="match status" value="1"/>
</dbReference>
<evidence type="ECO:0000256" key="10">
    <source>
        <dbReference type="ARBA" id="ARBA00023145"/>
    </source>
</evidence>
<feature type="modified residue" description="Phosphotyrosine; by PKDCC" evidence="15">
    <location>
        <position position="411"/>
    </location>
</feature>
<dbReference type="SMART" id="SM00120">
    <property type="entry name" value="HX"/>
    <property type="match status" value="4"/>
</dbReference>
<keyword evidence="21" id="KW-1185">Reference proteome</keyword>
<reference evidence="20" key="1">
    <citation type="submission" date="2021-10" db="EMBL/GenBank/DDBJ databases">
        <title>Tropical sea cucumber genome reveals ecological adaptation and Cuvierian tubules defense mechanism.</title>
        <authorList>
            <person name="Chen T."/>
        </authorList>
    </citation>
    <scope>NUCLEOTIDE SEQUENCE</scope>
    <source>
        <strain evidence="20">Nanhai2018</strain>
        <tissue evidence="20">Muscle</tissue>
    </source>
</reference>
<feature type="binding site" evidence="14">
    <location>
        <position position="192"/>
    </location>
    <ligand>
        <name>Ca(2+)</name>
        <dbReference type="ChEBI" id="CHEBI:29108"/>
        <label>3</label>
    </ligand>
</feature>
<feature type="active site" evidence="12">
    <location>
        <position position="238"/>
    </location>
</feature>
<keyword evidence="4 18" id="KW-0732">Signal</keyword>
<dbReference type="PANTHER" id="PTHR10201">
    <property type="entry name" value="MATRIX METALLOPROTEINASE"/>
    <property type="match status" value="1"/>
</dbReference>
<feature type="repeat" description="Hemopexin" evidence="16">
    <location>
        <begin position="325"/>
        <end position="372"/>
    </location>
</feature>
<evidence type="ECO:0000256" key="16">
    <source>
        <dbReference type="PROSITE-ProRule" id="PRU01011"/>
    </source>
</evidence>
<feature type="binding site" evidence="14">
    <location>
        <position position="214"/>
    </location>
    <ligand>
        <name>Zn(2+)</name>
        <dbReference type="ChEBI" id="CHEBI:29105"/>
        <label>1</label>
    </ligand>
</feature>
<dbReference type="Pfam" id="PF00045">
    <property type="entry name" value="Hemopexin"/>
    <property type="match status" value="3"/>
</dbReference>
<feature type="binding site" evidence="14">
    <location>
        <position position="477"/>
    </location>
    <ligand>
        <name>Ca(2+)</name>
        <dbReference type="ChEBI" id="CHEBI:29108"/>
        <label>5</label>
    </ligand>
</feature>
<feature type="binding site" evidence="14">
    <location>
        <position position="200"/>
    </location>
    <ligand>
        <name>Zn(2+)</name>
        <dbReference type="ChEBI" id="CHEBI:29105"/>
        <label>1</label>
    </ligand>
</feature>
<dbReference type="GO" id="GO:0008270">
    <property type="term" value="F:zinc ion binding"/>
    <property type="evidence" value="ECO:0007669"/>
    <property type="project" value="InterPro"/>
</dbReference>
<dbReference type="PRINTS" id="PR00138">
    <property type="entry name" value="MATRIXIN"/>
</dbReference>
<evidence type="ECO:0000256" key="9">
    <source>
        <dbReference type="ARBA" id="ARBA00023049"/>
    </source>
</evidence>
<dbReference type="Gene3D" id="2.110.10.10">
    <property type="entry name" value="Hemopexin-like domain"/>
    <property type="match status" value="1"/>
</dbReference>
<dbReference type="PANTHER" id="PTHR10201:SF294">
    <property type="entry name" value="MATRIX METALLOPROTEINASE 16"/>
    <property type="match status" value="1"/>
</dbReference>
<dbReference type="GO" id="GO:0030198">
    <property type="term" value="P:extracellular matrix organization"/>
    <property type="evidence" value="ECO:0007669"/>
    <property type="project" value="TreeGrafter"/>
</dbReference>
<dbReference type="Gene3D" id="3.40.390.10">
    <property type="entry name" value="Collagenase (Catalytic Domain)"/>
    <property type="match status" value="1"/>
</dbReference>
<feature type="domain" description="Peptidase metallopeptidase" evidence="19">
    <location>
        <begin position="119"/>
        <end position="284"/>
    </location>
</feature>
<dbReference type="InterPro" id="IPR036375">
    <property type="entry name" value="Hemopexin-like_dom_sf"/>
</dbReference>
<feature type="binding site" evidence="13">
    <location>
        <position position="237"/>
    </location>
    <ligand>
        <name>Zn(2+)</name>
        <dbReference type="ChEBI" id="CHEBI:29105"/>
        <label>2</label>
        <note>catalytic</note>
    </ligand>
</feature>
<dbReference type="PIRSF" id="PIRSF001191">
    <property type="entry name" value="Peptidase_M10A_matrix"/>
    <property type="match status" value="1"/>
</dbReference>
<dbReference type="AlphaFoldDB" id="A0A9Q1BEE5"/>
<dbReference type="InterPro" id="IPR001818">
    <property type="entry name" value="Pept_M10_metallopeptidase"/>
</dbReference>
<feature type="binding site" evidence="14">
    <location>
        <position position="255"/>
    </location>
    <ligand>
        <name>Zn(2+)</name>
        <dbReference type="ChEBI" id="CHEBI:29105"/>
        <label>2</label>
        <note>catalytic</note>
    </ligand>
</feature>
<dbReference type="GO" id="GO:0006508">
    <property type="term" value="P:proteolysis"/>
    <property type="evidence" value="ECO:0007669"/>
    <property type="project" value="UniProtKB-KW"/>
</dbReference>
<feature type="chain" id="PRO_5040216207" evidence="18">
    <location>
        <begin position="23"/>
        <end position="563"/>
    </location>
</feature>